<feature type="region of interest" description="Disordered" evidence="1">
    <location>
        <begin position="1"/>
        <end position="24"/>
    </location>
</feature>
<gene>
    <name evidence="2" type="ORF">D8S82_30735</name>
</gene>
<proteinExistence type="predicted"/>
<dbReference type="Proteomes" id="UP000315759">
    <property type="component" value="Unassembled WGS sequence"/>
</dbReference>
<organism evidence="2 3">
    <name type="scientific">Mycolicibacterium hodleri</name>
    <dbReference type="NCBI Taxonomy" id="49897"/>
    <lineage>
        <taxon>Bacteria</taxon>
        <taxon>Bacillati</taxon>
        <taxon>Actinomycetota</taxon>
        <taxon>Actinomycetes</taxon>
        <taxon>Mycobacteriales</taxon>
        <taxon>Mycobacteriaceae</taxon>
        <taxon>Mycolicibacterium</taxon>
    </lineage>
</organism>
<dbReference type="InterPro" id="IPR003208">
    <property type="entry name" value="Dehydtase/Dehydtase_re"/>
</dbReference>
<name>A0A544VRW8_9MYCO</name>
<evidence type="ECO:0000256" key="1">
    <source>
        <dbReference type="SAM" id="MobiDB-lite"/>
    </source>
</evidence>
<dbReference type="AlphaFoldDB" id="A0A544VRW8"/>
<protein>
    <recommendedName>
        <fullName evidence="4">PduH protein</fullName>
    </recommendedName>
</protein>
<evidence type="ECO:0000313" key="3">
    <source>
        <dbReference type="Proteomes" id="UP000315759"/>
    </source>
</evidence>
<feature type="compositionally biased region" description="Low complexity" evidence="1">
    <location>
        <begin position="1"/>
        <end position="20"/>
    </location>
</feature>
<comment type="caution">
    <text evidence="2">The sequence shown here is derived from an EMBL/GenBank/DDBJ whole genome shotgun (WGS) entry which is preliminary data.</text>
</comment>
<dbReference type="Pfam" id="PF02288">
    <property type="entry name" value="Dehydratase_MU"/>
    <property type="match status" value="1"/>
</dbReference>
<dbReference type="EMBL" id="VIFX01000062">
    <property type="protein sequence ID" value="TQR82722.1"/>
    <property type="molecule type" value="Genomic_DNA"/>
</dbReference>
<dbReference type="SUPFAM" id="SSF52968">
    <property type="entry name" value="B12-dependent dehydatase associated subunit"/>
    <property type="match status" value="1"/>
</dbReference>
<evidence type="ECO:0008006" key="4">
    <source>
        <dbReference type="Google" id="ProtNLM"/>
    </source>
</evidence>
<reference evidence="2 3" key="1">
    <citation type="submission" date="2018-10" db="EMBL/GenBank/DDBJ databases">
        <title>Draft genome of Mycobacterium hodleri strain B.</title>
        <authorList>
            <person name="Amande T.J."/>
            <person name="Mcgenity T.J."/>
        </authorList>
    </citation>
    <scope>NUCLEOTIDE SEQUENCE [LARGE SCALE GENOMIC DNA]</scope>
    <source>
        <strain evidence="2 3">B</strain>
    </source>
</reference>
<keyword evidence="3" id="KW-1185">Reference proteome</keyword>
<sequence length="153" mass="16458">MCAAPRARATRWPPVSSRPTWRPRRRRNRRWVPVLEGGQAEKPAILVLSCAGGRVEDEVLAGIEEEGVPSIVERPRTRADAMELAQTAAGRSSLSVGVGIDAHGRVSVQQDKLPAPLSELASDGPAEPVIARILGHNAARIVVGIPLRTERLS</sequence>
<accession>A0A544VRW8</accession>
<dbReference type="InterPro" id="IPR010254">
    <property type="entry name" value="B12-dep_deHydtase_bsu"/>
</dbReference>
<evidence type="ECO:0000313" key="2">
    <source>
        <dbReference type="EMBL" id="TQR82722.1"/>
    </source>
</evidence>
<dbReference type="Gene3D" id="3.40.50.10150">
    <property type="entry name" value="B12-dependent dehydatase associated subunit"/>
    <property type="match status" value="1"/>
</dbReference>